<organism evidence="1 2">
    <name type="scientific">Halarcobacter anaerophilus</name>
    <dbReference type="NCBI Taxonomy" id="877500"/>
    <lineage>
        <taxon>Bacteria</taxon>
        <taxon>Pseudomonadati</taxon>
        <taxon>Campylobacterota</taxon>
        <taxon>Epsilonproteobacteria</taxon>
        <taxon>Campylobacterales</taxon>
        <taxon>Arcobacteraceae</taxon>
        <taxon>Halarcobacter</taxon>
    </lineage>
</organism>
<sequence length="398" mass="43615">MASWAETDPKVLLKYGRTITAKTVELNWWNKFMNNDEGAVIMTDLRTETPNEEGGTVRVYFRDHIEGDGITGNQDFEDNIGSQNTLYQDVDYGIFGQSLKSKAKKLESKMATETFRSKAHKDLPKWLGLRDDRIITSKLSEACTNVVACSAADGVYPVNVTDSIGAVDYFSTAAIAEAKKRAKNGVDGNGDEHPIVEPFVLKTVTREGGITDYVEFFLLVVGSNAARQLKEDPLWIEAQKMANKRGSDNPIFTGALGEYDGVIVFERSNWNARKSGIITTDKLTSYSVTVDGETTTYATGFDSYKGTETFTDSGVATETEINLFLGATAGLKPFDEGFDYYEDPKEGGRKLLIGADRGTGFAKTKFVGKTTAEQESEYHNKDFGVIAIVCAIDGQPAA</sequence>
<dbReference type="RefSeq" id="WP_129081667.1">
    <property type="nucleotide sequence ID" value="NZ_CP041070.1"/>
</dbReference>
<name>A0A4Q0Y0X1_9BACT</name>
<evidence type="ECO:0000313" key="1">
    <source>
        <dbReference type="EMBL" id="RXJ63622.1"/>
    </source>
</evidence>
<dbReference type="Proteomes" id="UP000290191">
    <property type="component" value="Unassembled WGS sequence"/>
</dbReference>
<accession>A0A4Q0Y0X1</accession>
<dbReference type="InterPro" id="IPR025267">
    <property type="entry name" value="ORF017-like"/>
</dbReference>
<comment type="caution">
    <text evidence="1">The sequence shown here is derived from an EMBL/GenBank/DDBJ whole genome shotgun (WGS) entry which is preliminary data.</text>
</comment>
<keyword evidence="2" id="KW-1185">Reference proteome</keyword>
<dbReference type="AlphaFoldDB" id="A0A4Q0Y0X1"/>
<reference evidence="1 2" key="1">
    <citation type="submission" date="2017-10" db="EMBL/GenBank/DDBJ databases">
        <title>Genomics of the genus Arcobacter.</title>
        <authorList>
            <person name="Perez-Cataluna A."/>
            <person name="Figueras M.J."/>
        </authorList>
    </citation>
    <scope>NUCLEOTIDE SEQUENCE [LARGE SCALE GENOMIC DNA]</scope>
    <source>
        <strain evidence="1 2">DSM 24636</strain>
    </source>
</reference>
<evidence type="ECO:0008006" key="3">
    <source>
        <dbReference type="Google" id="ProtNLM"/>
    </source>
</evidence>
<dbReference type="OrthoDB" id="5326547at2"/>
<dbReference type="Pfam" id="PF13252">
    <property type="entry name" value="Phage_capsid_3"/>
    <property type="match status" value="1"/>
</dbReference>
<protein>
    <recommendedName>
        <fullName evidence="3">N4-gp56 family major capsid protein</fullName>
    </recommendedName>
</protein>
<gene>
    <name evidence="1" type="ORF">CRV06_05360</name>
</gene>
<dbReference type="EMBL" id="PDKO01000003">
    <property type="protein sequence ID" value="RXJ63622.1"/>
    <property type="molecule type" value="Genomic_DNA"/>
</dbReference>
<evidence type="ECO:0000313" key="2">
    <source>
        <dbReference type="Proteomes" id="UP000290191"/>
    </source>
</evidence>
<proteinExistence type="predicted"/>